<evidence type="ECO:0000313" key="2">
    <source>
        <dbReference type="Proteomes" id="UP000644699"/>
    </source>
</evidence>
<reference evidence="1" key="1">
    <citation type="journal article" date="2014" name="Int. J. Syst. Evol. Microbiol.">
        <title>Complete genome sequence of Corynebacterium casei LMG S-19264T (=DSM 44701T), isolated from a smear-ripened cheese.</title>
        <authorList>
            <consortium name="US DOE Joint Genome Institute (JGI-PGF)"/>
            <person name="Walter F."/>
            <person name="Albersmeier A."/>
            <person name="Kalinowski J."/>
            <person name="Ruckert C."/>
        </authorList>
    </citation>
    <scope>NUCLEOTIDE SEQUENCE</scope>
    <source>
        <strain evidence="1">CGMCC 1.15367</strain>
    </source>
</reference>
<dbReference type="Proteomes" id="UP000644699">
    <property type="component" value="Unassembled WGS sequence"/>
</dbReference>
<dbReference type="AlphaFoldDB" id="A0A917A3M2"/>
<comment type="caution">
    <text evidence="1">The sequence shown here is derived from an EMBL/GenBank/DDBJ whole genome shotgun (WGS) entry which is preliminary data.</text>
</comment>
<accession>A0A917A3M2</accession>
<proteinExistence type="predicted"/>
<organism evidence="1 2">
    <name type="scientific">Aureimonas endophytica</name>
    <dbReference type="NCBI Taxonomy" id="2027858"/>
    <lineage>
        <taxon>Bacteria</taxon>
        <taxon>Pseudomonadati</taxon>
        <taxon>Pseudomonadota</taxon>
        <taxon>Alphaproteobacteria</taxon>
        <taxon>Hyphomicrobiales</taxon>
        <taxon>Aurantimonadaceae</taxon>
        <taxon>Aureimonas</taxon>
    </lineage>
</organism>
<reference evidence="1" key="2">
    <citation type="submission" date="2020-09" db="EMBL/GenBank/DDBJ databases">
        <authorList>
            <person name="Sun Q."/>
            <person name="Zhou Y."/>
        </authorList>
    </citation>
    <scope>NUCLEOTIDE SEQUENCE</scope>
    <source>
        <strain evidence="1">CGMCC 1.15367</strain>
    </source>
</reference>
<gene>
    <name evidence="1" type="ORF">GCM10011390_48520</name>
</gene>
<name>A0A917A3M2_9HYPH</name>
<sequence length="74" mass="8105">MRIWANTKGVQKEAYLLHGSRFKCFPPSTNHVASAKEFATVEGAALFLLQNPGWGIRMNPGSAIIYDGINIALD</sequence>
<evidence type="ECO:0000313" key="1">
    <source>
        <dbReference type="EMBL" id="GGE23383.1"/>
    </source>
</evidence>
<keyword evidence="2" id="KW-1185">Reference proteome</keyword>
<protein>
    <submittedName>
        <fullName evidence="1">Uncharacterized protein</fullName>
    </submittedName>
</protein>
<dbReference type="EMBL" id="BMIQ01000012">
    <property type="protein sequence ID" value="GGE23383.1"/>
    <property type="molecule type" value="Genomic_DNA"/>
</dbReference>